<evidence type="ECO:0000259" key="3">
    <source>
        <dbReference type="Pfam" id="PF02657"/>
    </source>
</evidence>
<comment type="similarity">
    <text evidence="1">Belongs to the SufE family.</text>
</comment>
<gene>
    <name evidence="4" type="primary">csdE</name>
    <name evidence="4" type="ORF">ERCILAFE3058_642</name>
</gene>
<dbReference type="InterPro" id="IPR017763">
    <property type="entry name" value="Cysteine_desulfurase_CsdE"/>
</dbReference>
<dbReference type="Proteomes" id="UP000294418">
    <property type="component" value="Chromosome"/>
</dbReference>
<feature type="domain" description="Fe-S metabolism associated" evidence="3">
    <location>
        <begin position="23"/>
        <end position="139"/>
    </location>
</feature>
<reference evidence="4 5" key="1">
    <citation type="submission" date="2019-02" db="EMBL/GenBank/DDBJ databases">
        <authorList>
            <person name="Manzano-Marin A."/>
            <person name="Manzano-Marin A."/>
        </authorList>
    </citation>
    <scope>NUCLEOTIDE SEQUENCE [LARGE SCALE GENOMIC DNA]</scope>
    <source>
        <strain evidence="4 5">ErCilaricifoliae</strain>
    </source>
</reference>
<dbReference type="Gene3D" id="3.90.1010.10">
    <property type="match status" value="1"/>
</dbReference>
<protein>
    <submittedName>
        <fullName evidence="4">Sulfur acceptor protein CsdE</fullName>
    </submittedName>
</protein>
<name>A0A451DDM5_9GAMM</name>
<evidence type="ECO:0000313" key="5">
    <source>
        <dbReference type="Proteomes" id="UP000294418"/>
    </source>
</evidence>
<proteinExistence type="inferred from homology"/>
<evidence type="ECO:0000256" key="1">
    <source>
        <dbReference type="ARBA" id="ARBA00010282"/>
    </source>
</evidence>
<dbReference type="Pfam" id="PF02657">
    <property type="entry name" value="SufE"/>
    <property type="match status" value="1"/>
</dbReference>
<dbReference type="SUPFAM" id="SSF82649">
    <property type="entry name" value="SufE/NifU"/>
    <property type="match status" value="1"/>
</dbReference>
<dbReference type="PANTHER" id="PTHR43597:SF5">
    <property type="entry name" value="SUFE-LIKE PROTEIN 2, CHLOROPLASTIC"/>
    <property type="match status" value="1"/>
</dbReference>
<feature type="active site" description="Cysteine persulfide intermediate" evidence="2">
    <location>
        <position position="62"/>
    </location>
</feature>
<accession>A0A451DDM5</accession>
<organism evidence="4 5">
    <name type="scientific">Candidatus Erwinia haradaeae</name>
    <dbReference type="NCBI Taxonomy" id="1922217"/>
    <lineage>
        <taxon>Bacteria</taxon>
        <taxon>Pseudomonadati</taxon>
        <taxon>Pseudomonadota</taxon>
        <taxon>Gammaproteobacteria</taxon>
        <taxon>Enterobacterales</taxon>
        <taxon>Erwiniaceae</taxon>
        <taxon>Erwinia</taxon>
    </lineage>
</organism>
<dbReference type="EMBL" id="LR217720">
    <property type="protein sequence ID" value="VFP84557.1"/>
    <property type="molecule type" value="Genomic_DNA"/>
</dbReference>
<dbReference type="PANTHER" id="PTHR43597">
    <property type="entry name" value="SULFUR ACCEPTOR PROTEIN CSDE"/>
    <property type="match status" value="1"/>
</dbReference>
<dbReference type="InterPro" id="IPR003808">
    <property type="entry name" value="Fe-S_metab-assoc_dom"/>
</dbReference>
<sequence length="158" mass="18144">MTCMFFTTIHPFGTMITANLLLEKFSQCQCWEERYRCLILLGQKLPALHDALKNNESELMGCENKVWLGYQRYKNNKLHFYGDSESRIVRGLLAVLLTTIEGKHPRELYGKDLLTLFFRLGLKENLSAGRTTGLYLLSDKVLQIAKNALHKCDVVVDT</sequence>
<evidence type="ECO:0000313" key="4">
    <source>
        <dbReference type="EMBL" id="VFP84557.1"/>
    </source>
</evidence>
<evidence type="ECO:0000256" key="2">
    <source>
        <dbReference type="PIRSR" id="PIRSR617763-1"/>
    </source>
</evidence>
<dbReference type="AlphaFoldDB" id="A0A451DDM5"/>
<dbReference type="NCBIfam" id="TIGR03391">
    <property type="entry name" value="FeS_syn_CsdE"/>
    <property type="match status" value="1"/>
</dbReference>